<name>A0ABW6ZTT6_9HYPH</name>
<dbReference type="Pfam" id="PF03702">
    <property type="entry name" value="AnmK"/>
    <property type="match status" value="1"/>
</dbReference>
<dbReference type="HAMAP" id="MF_01270">
    <property type="entry name" value="AnhMurNAc_kinase"/>
    <property type="match status" value="1"/>
</dbReference>
<dbReference type="NCBIfam" id="NF007141">
    <property type="entry name" value="PRK09585.1-5"/>
    <property type="match status" value="1"/>
</dbReference>
<evidence type="ECO:0000256" key="2">
    <source>
        <dbReference type="HAMAP-Rule" id="MF_01270"/>
    </source>
</evidence>
<reference evidence="3 4" key="1">
    <citation type="submission" date="2024-02" db="EMBL/GenBank/DDBJ databases">
        <title>Expansion and revision of Xanthobacter and proposal of Roseixanthobacter gen. nov.</title>
        <authorList>
            <person name="Soltysiak M.P.M."/>
            <person name="Jalihal A."/>
            <person name="Ory A."/>
            <person name="Chrisophersen C."/>
            <person name="Lee A.D."/>
            <person name="Boulton J."/>
            <person name="Springer M."/>
        </authorList>
    </citation>
    <scope>NUCLEOTIDE SEQUENCE [LARGE SCALE GENOMIC DNA]</scope>
    <source>
        <strain evidence="3 4">23A</strain>
    </source>
</reference>
<dbReference type="RefSeq" id="WP_393991241.1">
    <property type="nucleotide sequence ID" value="NZ_JBAFVH010000002.1"/>
</dbReference>
<keyword evidence="2" id="KW-0067">ATP-binding</keyword>
<evidence type="ECO:0000313" key="4">
    <source>
        <dbReference type="Proteomes" id="UP001604002"/>
    </source>
</evidence>
<dbReference type="InterPro" id="IPR005338">
    <property type="entry name" value="Anhydro_N_Ac-Mur_kinase"/>
</dbReference>
<keyword evidence="2 3" id="KW-0808">Transferase</keyword>
<dbReference type="SUPFAM" id="SSF53067">
    <property type="entry name" value="Actin-like ATPase domain"/>
    <property type="match status" value="1"/>
</dbReference>
<dbReference type="EMBL" id="JBAFVH010000002">
    <property type="protein sequence ID" value="MFG1371222.1"/>
    <property type="molecule type" value="Genomic_DNA"/>
</dbReference>
<dbReference type="PANTHER" id="PTHR30605:SF0">
    <property type="entry name" value="ANHYDRO-N-ACETYLMURAMIC ACID KINASE"/>
    <property type="match status" value="1"/>
</dbReference>
<accession>A0ABW6ZTT6</accession>
<feature type="binding site" evidence="2">
    <location>
        <begin position="9"/>
        <end position="16"/>
    </location>
    <ligand>
        <name>ATP</name>
        <dbReference type="ChEBI" id="CHEBI:30616"/>
    </ligand>
</feature>
<dbReference type="Proteomes" id="UP001604002">
    <property type="component" value="Unassembled WGS sequence"/>
</dbReference>
<comment type="caution">
    <text evidence="3">The sequence shown here is derived from an EMBL/GenBank/DDBJ whole genome shotgun (WGS) entry which is preliminary data.</text>
</comment>
<comment type="pathway">
    <text evidence="2">Amino-sugar metabolism; 1,6-anhydro-N-acetylmuramate degradation.</text>
</comment>
<gene>
    <name evidence="2" type="primary">anmK</name>
    <name evidence="3" type="ORF">V5F32_03515</name>
</gene>
<dbReference type="InterPro" id="IPR043129">
    <property type="entry name" value="ATPase_NBD"/>
</dbReference>
<comment type="function">
    <text evidence="2">Catalyzes the specific phosphorylation of 1,6-anhydro-N-acetylmuramic acid (anhMurNAc) with the simultaneous cleavage of the 1,6-anhydro ring, generating MurNAc-6-P. Is required for the utilization of anhMurNAc either imported from the medium or derived from its own cell wall murein, and thus plays a role in cell wall recycling.</text>
</comment>
<organism evidence="3 4">
    <name type="scientific">Xanthobacter oligotrophicus</name>
    <dbReference type="NCBI Taxonomy" id="2607286"/>
    <lineage>
        <taxon>Bacteria</taxon>
        <taxon>Pseudomonadati</taxon>
        <taxon>Pseudomonadota</taxon>
        <taxon>Alphaproteobacteria</taxon>
        <taxon>Hyphomicrobiales</taxon>
        <taxon>Xanthobacteraceae</taxon>
        <taxon>Xanthobacter</taxon>
    </lineage>
</organism>
<sequence length="373" mass="38915">MRVVGLMSGTSMDGIDAAVIDTDGEEVQWLGAALTLPYDAPTRALLVEAMEDARGINARTDRPGVLREAEIRITDLHAQAVHQLLDQLRLAASDIDLVGFHGQTVFHRPDARLTVQIGLGQRLADSLGVPVMADFRAADVAAGGQGAPLVPVFHRALVRRLALPHPVAVLNVGGVANVTVIDGDAPPVACDTGPGNALIDDFLFARTNVPFDADGRTAARGTVDEARIAEVLAHPFFRQPPPKSLDRNDFRLFVGERMGLAGMGLEDGAATLTALTAETVAALVPLLARPPVSWIVAGGGARNPTMLAMLAARLGAQVGVGVRTADAVGWSADALEAHAFGYLAARALKGLPLTFPTTTGAPAPMTGGVLFRP</sequence>
<dbReference type="Gene3D" id="3.30.420.40">
    <property type="match status" value="2"/>
</dbReference>
<dbReference type="EC" id="2.7.1.170" evidence="2"/>
<keyword evidence="4" id="KW-1185">Reference proteome</keyword>
<keyword evidence="2" id="KW-0547">Nucleotide-binding</keyword>
<evidence type="ECO:0000313" key="3">
    <source>
        <dbReference type="EMBL" id="MFG1371222.1"/>
    </source>
</evidence>
<proteinExistence type="inferred from homology"/>
<keyword evidence="1 2" id="KW-0119">Carbohydrate metabolism</keyword>
<evidence type="ECO:0000256" key="1">
    <source>
        <dbReference type="ARBA" id="ARBA00023277"/>
    </source>
</evidence>
<keyword evidence="2 3" id="KW-0418">Kinase</keyword>
<dbReference type="PANTHER" id="PTHR30605">
    <property type="entry name" value="ANHYDRO-N-ACETYLMURAMIC ACID KINASE"/>
    <property type="match status" value="1"/>
</dbReference>
<protein>
    <recommendedName>
        <fullName evidence="2">Anhydro-N-acetylmuramic acid kinase</fullName>
        <ecNumber evidence="2">2.7.1.170</ecNumber>
    </recommendedName>
    <alternativeName>
        <fullName evidence="2">AnhMurNAc kinase</fullName>
    </alternativeName>
</protein>
<dbReference type="GO" id="GO:0016301">
    <property type="term" value="F:kinase activity"/>
    <property type="evidence" value="ECO:0007669"/>
    <property type="project" value="UniProtKB-KW"/>
</dbReference>
<comment type="catalytic activity">
    <reaction evidence="2">
        <text>1,6-anhydro-N-acetyl-beta-muramate + ATP + H2O = N-acetyl-D-muramate 6-phosphate + ADP + H(+)</text>
        <dbReference type="Rhea" id="RHEA:24952"/>
        <dbReference type="ChEBI" id="CHEBI:15377"/>
        <dbReference type="ChEBI" id="CHEBI:15378"/>
        <dbReference type="ChEBI" id="CHEBI:30616"/>
        <dbReference type="ChEBI" id="CHEBI:58690"/>
        <dbReference type="ChEBI" id="CHEBI:58722"/>
        <dbReference type="ChEBI" id="CHEBI:456216"/>
        <dbReference type="EC" id="2.7.1.170"/>
    </reaction>
</comment>
<comment type="pathway">
    <text evidence="2">Cell wall biogenesis; peptidoglycan recycling.</text>
</comment>
<comment type="similarity">
    <text evidence="2">Belongs to the anhydro-N-acetylmuramic acid kinase family.</text>
</comment>